<keyword evidence="9" id="KW-1003">Cell membrane</keyword>
<reference evidence="11 12" key="1">
    <citation type="journal article" date="2008" name="Nature">
        <title>Genome analysis of the platypus reveals unique signatures of evolution.</title>
        <authorList>
            <person name="Warren W.C."/>
            <person name="Hillier L.W."/>
            <person name="Marshall Graves J.A."/>
            <person name="Birney E."/>
            <person name="Ponting C.P."/>
            <person name="Grutzner F."/>
            <person name="Belov K."/>
            <person name="Miller W."/>
            <person name="Clarke L."/>
            <person name="Chinwalla A.T."/>
            <person name="Yang S.P."/>
            <person name="Heger A."/>
            <person name="Locke D.P."/>
            <person name="Miethke P."/>
            <person name="Waters P.D."/>
            <person name="Veyrunes F."/>
            <person name="Fulton L."/>
            <person name="Fulton B."/>
            <person name="Graves T."/>
            <person name="Wallis J."/>
            <person name="Puente X.S."/>
            <person name="Lopez-Otin C."/>
            <person name="Ordonez G.R."/>
            <person name="Eichler E.E."/>
            <person name="Chen L."/>
            <person name="Cheng Z."/>
            <person name="Deakin J.E."/>
            <person name="Alsop A."/>
            <person name="Thompson K."/>
            <person name="Kirby P."/>
            <person name="Papenfuss A.T."/>
            <person name="Wakefield M.J."/>
            <person name="Olender T."/>
            <person name="Lancet D."/>
            <person name="Huttley G.A."/>
            <person name="Smit A.F."/>
            <person name="Pask A."/>
            <person name="Temple-Smith P."/>
            <person name="Batzer M.A."/>
            <person name="Walker J.A."/>
            <person name="Konkel M.K."/>
            <person name="Harris R.S."/>
            <person name="Whittington C.M."/>
            <person name="Wong E.S."/>
            <person name="Gemmell N.J."/>
            <person name="Buschiazzo E."/>
            <person name="Vargas Jentzsch I.M."/>
            <person name="Merkel A."/>
            <person name="Schmitz J."/>
            <person name="Zemann A."/>
            <person name="Churakov G."/>
            <person name="Kriegs J.O."/>
            <person name="Brosius J."/>
            <person name="Murchison E.P."/>
            <person name="Sachidanandam R."/>
            <person name="Smith C."/>
            <person name="Hannon G.J."/>
            <person name="Tsend-Ayush E."/>
            <person name="McMillan D."/>
            <person name="Attenborough R."/>
            <person name="Rens W."/>
            <person name="Ferguson-Smith M."/>
            <person name="Lefevre C.M."/>
            <person name="Sharp J.A."/>
            <person name="Nicholas K.R."/>
            <person name="Ray D.A."/>
            <person name="Kube M."/>
            <person name="Reinhardt R."/>
            <person name="Pringle T.H."/>
            <person name="Taylor J."/>
            <person name="Jones R.C."/>
            <person name="Nixon B."/>
            <person name="Dacheux J.L."/>
            <person name="Niwa H."/>
            <person name="Sekita Y."/>
            <person name="Huang X."/>
            <person name="Stark A."/>
            <person name="Kheradpour P."/>
            <person name="Kellis M."/>
            <person name="Flicek P."/>
            <person name="Chen Y."/>
            <person name="Webber C."/>
            <person name="Hardison R."/>
            <person name="Nelson J."/>
            <person name="Hallsworth-Pepin K."/>
            <person name="Delehaunty K."/>
            <person name="Markovic C."/>
            <person name="Minx P."/>
            <person name="Feng Y."/>
            <person name="Kremitzki C."/>
            <person name="Mitreva M."/>
            <person name="Glasscock J."/>
            <person name="Wylie T."/>
            <person name="Wohldmann P."/>
            <person name="Thiru P."/>
            <person name="Nhan M.N."/>
            <person name="Pohl C.S."/>
            <person name="Smith S.M."/>
            <person name="Hou S."/>
            <person name="Nefedov M."/>
            <person name="de Jong P.J."/>
            <person name="Renfree M.B."/>
            <person name="Mardis E.R."/>
            <person name="Wilson R.K."/>
        </authorList>
    </citation>
    <scope>NUCLEOTIDE SEQUENCE [LARGE SCALE GENOMIC DNA]</scope>
    <source>
        <strain evidence="11 12">Glennie</strain>
    </source>
</reference>
<dbReference type="GO" id="GO:0004984">
    <property type="term" value="F:olfactory receptor activity"/>
    <property type="evidence" value="ECO:0000318"/>
    <property type="project" value="GO_Central"/>
</dbReference>
<protein>
    <recommendedName>
        <fullName evidence="9">Olfactory receptor</fullName>
    </recommendedName>
</protein>
<keyword evidence="2 8" id="KW-0812">Transmembrane</keyword>
<dbReference type="PRINTS" id="PR00245">
    <property type="entry name" value="OLFACTORYR"/>
</dbReference>
<gene>
    <name evidence="11" type="primary">LOC120638244</name>
</gene>
<dbReference type="GeneTree" id="ENSGT01150000286945"/>
<dbReference type="GO" id="GO:0005549">
    <property type="term" value="F:odorant binding"/>
    <property type="evidence" value="ECO:0000318"/>
    <property type="project" value="GO_Central"/>
</dbReference>
<dbReference type="RefSeq" id="XP_039767233.1">
    <property type="nucleotide sequence ID" value="XM_039911299.1"/>
</dbReference>
<feature type="transmembrane region" description="Helical" evidence="9">
    <location>
        <begin position="140"/>
        <end position="164"/>
    </location>
</feature>
<evidence type="ECO:0000256" key="9">
    <source>
        <dbReference type="RuleBase" id="RU363047"/>
    </source>
</evidence>
<dbReference type="PROSITE" id="PS00237">
    <property type="entry name" value="G_PROTEIN_RECEP_F1_1"/>
    <property type="match status" value="1"/>
</dbReference>
<organism evidence="11 12">
    <name type="scientific">Ornithorhynchus anatinus</name>
    <name type="common">Duckbill platypus</name>
    <dbReference type="NCBI Taxonomy" id="9258"/>
    <lineage>
        <taxon>Eukaryota</taxon>
        <taxon>Metazoa</taxon>
        <taxon>Chordata</taxon>
        <taxon>Craniata</taxon>
        <taxon>Vertebrata</taxon>
        <taxon>Euteleostomi</taxon>
        <taxon>Mammalia</taxon>
        <taxon>Monotremata</taxon>
        <taxon>Ornithorhynchidae</taxon>
        <taxon>Ornithorhynchus</taxon>
    </lineage>
</organism>
<dbReference type="Proteomes" id="UP000002279">
    <property type="component" value="Chromosome 3"/>
</dbReference>
<keyword evidence="12" id="KW-1185">Reference proteome</keyword>
<evidence type="ECO:0000259" key="10">
    <source>
        <dbReference type="PROSITE" id="PS50262"/>
    </source>
</evidence>
<feature type="domain" description="G-protein coupled receptors family 1 profile" evidence="10">
    <location>
        <begin position="41"/>
        <end position="290"/>
    </location>
</feature>
<dbReference type="GeneID" id="120638244"/>
<keyword evidence="9" id="KW-0716">Sensory transduction</keyword>
<evidence type="ECO:0000256" key="8">
    <source>
        <dbReference type="RuleBase" id="RU000688"/>
    </source>
</evidence>
<dbReference type="PRINTS" id="PR00237">
    <property type="entry name" value="GPCRRHODOPSN"/>
</dbReference>
<dbReference type="AlphaFoldDB" id="F7G4A5"/>
<accession>F7G4A5</accession>
<reference evidence="11" key="3">
    <citation type="submission" date="2025-09" db="UniProtKB">
        <authorList>
            <consortium name="Ensembl"/>
        </authorList>
    </citation>
    <scope>IDENTIFICATION</scope>
    <source>
        <strain evidence="11">Glennie</strain>
    </source>
</reference>
<keyword evidence="9" id="KW-0552">Olfaction</keyword>
<evidence type="ECO:0000256" key="6">
    <source>
        <dbReference type="ARBA" id="ARBA00023170"/>
    </source>
</evidence>
<feature type="transmembrane region" description="Helical" evidence="9">
    <location>
        <begin position="25"/>
        <end position="48"/>
    </location>
</feature>
<comment type="subcellular location">
    <subcellularLocation>
        <location evidence="9">Cell membrane</location>
        <topology evidence="9">Multi-pass membrane protein</topology>
    </subcellularLocation>
    <subcellularLocation>
        <location evidence="1">Membrane</location>
        <topology evidence="1">Multi-pass membrane protein</topology>
    </subcellularLocation>
</comment>
<feature type="transmembrane region" description="Helical" evidence="9">
    <location>
        <begin position="200"/>
        <end position="225"/>
    </location>
</feature>
<dbReference type="FunFam" id="1.20.1070.10:FF:000003">
    <property type="entry name" value="Olfactory receptor"/>
    <property type="match status" value="1"/>
</dbReference>
<reference evidence="11" key="2">
    <citation type="submission" date="2025-08" db="UniProtKB">
        <authorList>
            <consortium name="Ensembl"/>
        </authorList>
    </citation>
    <scope>IDENTIFICATION</scope>
    <source>
        <strain evidence="11">Glennie</strain>
    </source>
</reference>
<evidence type="ECO:0000256" key="3">
    <source>
        <dbReference type="ARBA" id="ARBA00022989"/>
    </source>
</evidence>
<dbReference type="GO" id="GO:0005886">
    <property type="term" value="C:plasma membrane"/>
    <property type="evidence" value="ECO:0007669"/>
    <property type="project" value="UniProtKB-SubCell"/>
</dbReference>
<dbReference type="Gene3D" id="1.20.1070.10">
    <property type="entry name" value="Rhodopsin 7-helix transmembrane proteins"/>
    <property type="match status" value="1"/>
</dbReference>
<dbReference type="eggNOG" id="ENOG502SKA1">
    <property type="taxonomic scope" value="Eukaryota"/>
</dbReference>
<dbReference type="InterPro" id="IPR000725">
    <property type="entry name" value="Olfact_rcpt"/>
</dbReference>
<dbReference type="Ensembl" id="ENSOANT00000012661.3">
    <property type="protein sequence ID" value="ENSOANP00000012659.2"/>
    <property type="gene ID" value="ENSOANG00000007957.3"/>
</dbReference>
<keyword evidence="5 9" id="KW-0472">Membrane</keyword>
<evidence type="ECO:0000256" key="7">
    <source>
        <dbReference type="ARBA" id="ARBA00023224"/>
    </source>
</evidence>
<dbReference type="GO" id="GO:0004930">
    <property type="term" value="F:G protein-coupled receptor activity"/>
    <property type="evidence" value="ECO:0007669"/>
    <property type="project" value="UniProtKB-KW"/>
</dbReference>
<feature type="transmembrane region" description="Helical" evidence="9">
    <location>
        <begin position="237"/>
        <end position="261"/>
    </location>
</feature>
<dbReference type="PROSITE" id="PS50262">
    <property type="entry name" value="G_PROTEIN_RECEP_F1_2"/>
    <property type="match status" value="1"/>
</dbReference>
<dbReference type="OMA" id="GCTIQFG"/>
<keyword evidence="3 9" id="KW-1133">Transmembrane helix</keyword>
<dbReference type="InterPro" id="IPR000276">
    <property type="entry name" value="GPCR_Rhodpsn"/>
</dbReference>
<feature type="transmembrane region" description="Helical" evidence="9">
    <location>
        <begin position="273"/>
        <end position="292"/>
    </location>
</feature>
<evidence type="ECO:0000256" key="1">
    <source>
        <dbReference type="ARBA" id="ARBA00004141"/>
    </source>
</evidence>
<keyword evidence="4 8" id="KW-0297">G-protein coupled receptor</keyword>
<evidence type="ECO:0000313" key="11">
    <source>
        <dbReference type="Ensembl" id="ENSOANP00000012659.2"/>
    </source>
</evidence>
<dbReference type="PANTHER" id="PTHR48018">
    <property type="entry name" value="OLFACTORY RECEPTOR"/>
    <property type="match status" value="1"/>
</dbReference>
<dbReference type="InParanoid" id="F7G4A5"/>
<name>F7G4A5_ORNAN</name>
<evidence type="ECO:0000313" key="12">
    <source>
        <dbReference type="Proteomes" id="UP000002279"/>
    </source>
</evidence>
<evidence type="ECO:0000256" key="5">
    <source>
        <dbReference type="ARBA" id="ARBA00023136"/>
    </source>
</evidence>
<dbReference type="InterPro" id="IPR017452">
    <property type="entry name" value="GPCR_Rhodpsn_7TM"/>
</dbReference>
<dbReference type="Pfam" id="PF13853">
    <property type="entry name" value="7tm_4"/>
    <property type="match status" value="1"/>
</dbReference>
<keyword evidence="6 8" id="KW-0675">Receptor</keyword>
<keyword evidence="7 8" id="KW-0807">Transducer</keyword>
<evidence type="ECO:0000256" key="4">
    <source>
        <dbReference type="ARBA" id="ARBA00023040"/>
    </source>
</evidence>
<dbReference type="KEGG" id="oaa:120638244"/>
<dbReference type="HOGENOM" id="CLU_012526_1_0_1"/>
<sequence length="319" mass="35293">MANGNHTALSEFILSGLTSDPQLQIPLFMLFVLIYAVTLLGNLLIILIIRLSSQLHTPMYFFLTHLSFSDSCYSSSVTPKMLANFLVDKKAIPYPGCVAQLCAAATFGVVEYCLLAAMAYDRYVAICKPLLYVVCMPQRLCALLVTASYLASCLNAVVCVASVFSLSFCGSHEINHFYCDVPPLLKLSCSDPRLAQVLPAASTAVIMLVTVLTTLISYVYILLAIFKIHSPGGRQKAFFTCASHLMTVTLFYGTTMFIYLLPSSSFSMDQKKMVSVCYMILIPMLNPMIYSLRNKEVKDALWKVIALKKTVLFTSRIAH</sequence>
<proteinExistence type="inferred from homology"/>
<dbReference type="SUPFAM" id="SSF81321">
    <property type="entry name" value="Family A G protein-coupled receptor-like"/>
    <property type="match status" value="1"/>
</dbReference>
<comment type="similarity">
    <text evidence="8">Belongs to the G-protein coupled receptor 1 family.</text>
</comment>
<evidence type="ECO:0000256" key="2">
    <source>
        <dbReference type="ARBA" id="ARBA00022692"/>
    </source>
</evidence>
<dbReference type="OrthoDB" id="10291921at2759"/>